<reference evidence="8 9" key="1">
    <citation type="submission" date="2015-06" db="EMBL/GenBank/DDBJ databases">
        <title>Draft genome of the ant-associated black yeast Phialophora attae CBS 131958.</title>
        <authorList>
            <person name="Moreno L.F."/>
            <person name="Stielow B.J."/>
            <person name="de Hoog S."/>
            <person name="Vicente V.A."/>
            <person name="Weiss V.A."/>
            <person name="de Vries M."/>
            <person name="Cruz L.M."/>
            <person name="Souza E.M."/>
        </authorList>
    </citation>
    <scope>NUCLEOTIDE SEQUENCE [LARGE SCALE GENOMIC DNA]</scope>
    <source>
        <strain evidence="8 9">CBS 131958</strain>
    </source>
</reference>
<dbReference type="GO" id="GO:0003689">
    <property type="term" value="F:DNA clamp loader activity"/>
    <property type="evidence" value="ECO:0007669"/>
    <property type="project" value="InterPro"/>
</dbReference>
<keyword evidence="5" id="KW-0539">Nucleus</keyword>
<dbReference type="PIRSF" id="PIRSF036578">
    <property type="entry name" value="RFC1"/>
    <property type="match status" value="1"/>
</dbReference>
<evidence type="ECO:0000256" key="3">
    <source>
        <dbReference type="ARBA" id="ARBA00022741"/>
    </source>
</evidence>
<evidence type="ECO:0000256" key="6">
    <source>
        <dbReference type="SAM" id="MobiDB-lite"/>
    </source>
</evidence>
<evidence type="ECO:0000313" key="8">
    <source>
        <dbReference type="EMBL" id="KPI43629.1"/>
    </source>
</evidence>
<sequence>MKPFDMVTADFAFRRPTAEQIKQRIMTVCFREGIKLDPQVLMAVIEGGNADIRRIINMLSTIKIDGHGKDLSFDQSKGMAKGWEKHVILKPWDIVSKIMRPQMFSGSSKATLNEKTELYFNDHEFSYLMLQENYLKSQPSQIQNVNGDKQRNLKWLELADQAASSISDGDLVDRMIHGSQQQWSLMPLHAIFSFVRPASHVYGNFNQQVGFASWLGNNSKLGKLSRYVKEIQGHMRLKTAADRNEIRQQYMPYLWNSTVGQLAKNGKEAVPDMIDFMDSYYLTKDDYDAIIELGVGPQDMDSKKYTIDSQTKSAFTRMYNQQSHPMPFVKASNALGLTKGGASKRDKPDLEEAIEDEDEAVEEVVEEEEDLEIDLKKDKYIQAPKKKKAAAGKGKKAAGGAGTKRKKATADDEDSDDDEDDEDVKPPAKKGRGGGAAGRGGRGGRGRGR</sequence>
<dbReference type="GeneID" id="28738834"/>
<dbReference type="InterPro" id="IPR012178">
    <property type="entry name" value="RFC1"/>
</dbReference>
<dbReference type="InterPro" id="IPR047854">
    <property type="entry name" value="RFC_lid"/>
</dbReference>
<feature type="region of interest" description="Disordered" evidence="6">
    <location>
        <begin position="338"/>
        <end position="449"/>
    </location>
</feature>
<dbReference type="OrthoDB" id="446168at2759"/>
<dbReference type="GO" id="GO:0005524">
    <property type="term" value="F:ATP binding"/>
    <property type="evidence" value="ECO:0007669"/>
    <property type="project" value="UniProtKB-KW"/>
</dbReference>
<keyword evidence="4" id="KW-0067">ATP-binding</keyword>
<accession>A0A0N0NQF1</accession>
<feature type="domain" description="DNA replication factor RFC1 C-terminal" evidence="7">
    <location>
        <begin position="166"/>
        <end position="321"/>
    </location>
</feature>
<keyword evidence="3" id="KW-0547">Nucleotide-binding</keyword>
<dbReference type="RefSeq" id="XP_018003592.1">
    <property type="nucleotide sequence ID" value="XM_018146954.1"/>
</dbReference>
<comment type="subcellular location">
    <subcellularLocation>
        <location evidence="1">Nucleus</location>
    </subcellularLocation>
</comment>
<evidence type="ECO:0000313" key="9">
    <source>
        <dbReference type="Proteomes" id="UP000038010"/>
    </source>
</evidence>
<feature type="compositionally biased region" description="Basic residues" evidence="6">
    <location>
        <begin position="384"/>
        <end position="396"/>
    </location>
</feature>
<proteinExistence type="predicted"/>
<dbReference type="EMBL" id="LFJN01000005">
    <property type="protein sequence ID" value="KPI43629.1"/>
    <property type="molecule type" value="Genomic_DNA"/>
</dbReference>
<evidence type="ECO:0000259" key="7">
    <source>
        <dbReference type="Pfam" id="PF08519"/>
    </source>
</evidence>
<dbReference type="GO" id="GO:0005663">
    <property type="term" value="C:DNA replication factor C complex"/>
    <property type="evidence" value="ECO:0007669"/>
    <property type="project" value="InterPro"/>
</dbReference>
<dbReference type="Pfam" id="PF08519">
    <property type="entry name" value="RFC1"/>
    <property type="match status" value="1"/>
</dbReference>
<comment type="caution">
    <text evidence="8">The sequence shown here is derived from an EMBL/GenBank/DDBJ whole genome shotgun (WGS) entry which is preliminary data.</text>
</comment>
<organism evidence="8 9">
    <name type="scientific">Cyphellophora attinorum</name>
    <dbReference type="NCBI Taxonomy" id="1664694"/>
    <lineage>
        <taxon>Eukaryota</taxon>
        <taxon>Fungi</taxon>
        <taxon>Dikarya</taxon>
        <taxon>Ascomycota</taxon>
        <taxon>Pezizomycotina</taxon>
        <taxon>Eurotiomycetes</taxon>
        <taxon>Chaetothyriomycetidae</taxon>
        <taxon>Chaetothyriales</taxon>
        <taxon>Cyphellophoraceae</taxon>
        <taxon>Cyphellophora</taxon>
    </lineage>
</organism>
<name>A0A0N0NQF1_9EURO</name>
<dbReference type="Gene3D" id="1.20.272.10">
    <property type="match status" value="1"/>
</dbReference>
<evidence type="ECO:0000256" key="2">
    <source>
        <dbReference type="ARBA" id="ARBA00022705"/>
    </source>
</evidence>
<dbReference type="GO" id="GO:0006271">
    <property type="term" value="P:DNA strand elongation involved in DNA replication"/>
    <property type="evidence" value="ECO:0007669"/>
    <property type="project" value="UniProtKB-ARBA"/>
</dbReference>
<dbReference type="FunFam" id="1.20.272.10:FF:000005">
    <property type="entry name" value="Replication factor C subunit 1"/>
    <property type="match status" value="1"/>
</dbReference>
<dbReference type="GO" id="GO:0006281">
    <property type="term" value="P:DNA repair"/>
    <property type="evidence" value="ECO:0007669"/>
    <property type="project" value="InterPro"/>
</dbReference>
<dbReference type="Pfam" id="PF25361">
    <property type="entry name" value="AAA_lid_RFC1"/>
    <property type="match status" value="1"/>
</dbReference>
<protein>
    <submittedName>
        <fullName evidence="8">Replication factor C subunit 1</fullName>
    </submittedName>
</protein>
<dbReference type="VEuPathDB" id="FungiDB:AB675_6649"/>
<dbReference type="STRING" id="1664694.A0A0N0NQF1"/>
<dbReference type="GO" id="GO:0005634">
    <property type="term" value="C:nucleus"/>
    <property type="evidence" value="ECO:0007669"/>
    <property type="project" value="UniProtKB-SubCell"/>
</dbReference>
<dbReference type="PANTHER" id="PTHR23389:SF6">
    <property type="entry name" value="REPLICATION FACTOR C SUBUNIT 1"/>
    <property type="match status" value="1"/>
</dbReference>
<dbReference type="Proteomes" id="UP000038010">
    <property type="component" value="Unassembled WGS sequence"/>
</dbReference>
<dbReference type="InterPro" id="IPR008921">
    <property type="entry name" value="DNA_pol3_clamp-load_cplx_C"/>
</dbReference>
<dbReference type="GO" id="GO:0003677">
    <property type="term" value="F:DNA binding"/>
    <property type="evidence" value="ECO:0007669"/>
    <property type="project" value="InterPro"/>
</dbReference>
<dbReference type="InterPro" id="IPR013725">
    <property type="entry name" value="DNA_replication_fac_RFC1_C"/>
</dbReference>
<dbReference type="CDD" id="cd18140">
    <property type="entry name" value="HLD_clamp_RFC"/>
    <property type="match status" value="1"/>
</dbReference>
<evidence type="ECO:0000256" key="1">
    <source>
        <dbReference type="ARBA" id="ARBA00004123"/>
    </source>
</evidence>
<evidence type="ECO:0000256" key="4">
    <source>
        <dbReference type="ARBA" id="ARBA00022840"/>
    </source>
</evidence>
<feature type="compositionally biased region" description="Acidic residues" evidence="6">
    <location>
        <begin position="351"/>
        <end position="372"/>
    </location>
</feature>
<gene>
    <name evidence="8" type="ORF">AB675_6649</name>
</gene>
<dbReference type="FunFam" id="1.10.8.60:FF:000021">
    <property type="entry name" value="Replication factor C subunit 1"/>
    <property type="match status" value="1"/>
</dbReference>
<keyword evidence="2" id="KW-0235">DNA replication</keyword>
<dbReference type="PANTHER" id="PTHR23389">
    <property type="entry name" value="CHROMOSOME TRANSMISSION FIDELITY FACTOR 18"/>
    <property type="match status" value="1"/>
</dbReference>
<dbReference type="Gene3D" id="1.10.8.60">
    <property type="match status" value="1"/>
</dbReference>
<dbReference type="SUPFAM" id="SSF48019">
    <property type="entry name" value="post-AAA+ oligomerization domain-like"/>
    <property type="match status" value="1"/>
</dbReference>
<feature type="compositionally biased region" description="Acidic residues" evidence="6">
    <location>
        <begin position="411"/>
        <end position="423"/>
    </location>
</feature>
<dbReference type="AlphaFoldDB" id="A0A0N0NQF1"/>
<keyword evidence="9" id="KW-1185">Reference proteome</keyword>
<evidence type="ECO:0000256" key="5">
    <source>
        <dbReference type="ARBA" id="ARBA00023242"/>
    </source>
</evidence>